<dbReference type="Pfam" id="PF12833">
    <property type="entry name" value="HTH_18"/>
    <property type="match status" value="1"/>
</dbReference>
<dbReference type="SUPFAM" id="SSF51215">
    <property type="entry name" value="Regulatory protein AraC"/>
    <property type="match status" value="1"/>
</dbReference>
<evidence type="ECO:0000313" key="5">
    <source>
        <dbReference type="EMBL" id="MCW5320306.1"/>
    </source>
</evidence>
<evidence type="ECO:0000256" key="2">
    <source>
        <dbReference type="ARBA" id="ARBA00023125"/>
    </source>
</evidence>
<organism evidence="5 6">
    <name type="scientific">Verminephrobacter aporrectodeae subsp. tuberculatae</name>
    <dbReference type="NCBI Taxonomy" id="1110392"/>
    <lineage>
        <taxon>Bacteria</taxon>
        <taxon>Pseudomonadati</taxon>
        <taxon>Pseudomonadota</taxon>
        <taxon>Betaproteobacteria</taxon>
        <taxon>Burkholderiales</taxon>
        <taxon>Comamonadaceae</taxon>
        <taxon>Verminephrobacter</taxon>
    </lineage>
</organism>
<evidence type="ECO:0000256" key="3">
    <source>
        <dbReference type="ARBA" id="ARBA00023163"/>
    </source>
</evidence>
<accession>A0ABT3KPR2</accession>
<feature type="domain" description="HTH araC/xylS-type" evidence="4">
    <location>
        <begin position="201"/>
        <end position="299"/>
    </location>
</feature>
<dbReference type="InterPro" id="IPR009057">
    <property type="entry name" value="Homeodomain-like_sf"/>
</dbReference>
<dbReference type="CDD" id="cd06976">
    <property type="entry name" value="cupin_MtlR-like_N"/>
    <property type="match status" value="1"/>
</dbReference>
<keyword evidence="1" id="KW-0805">Transcription regulation</keyword>
<keyword evidence="3" id="KW-0804">Transcription</keyword>
<dbReference type="RefSeq" id="WP_265281095.1">
    <property type="nucleotide sequence ID" value="NZ_QZCW01000001.1"/>
</dbReference>
<dbReference type="PROSITE" id="PS01124">
    <property type="entry name" value="HTH_ARAC_FAMILY_2"/>
    <property type="match status" value="1"/>
</dbReference>
<dbReference type="PANTHER" id="PTHR43280">
    <property type="entry name" value="ARAC-FAMILY TRANSCRIPTIONAL REGULATOR"/>
    <property type="match status" value="1"/>
</dbReference>
<dbReference type="InterPro" id="IPR037923">
    <property type="entry name" value="HTH-like"/>
</dbReference>
<evidence type="ECO:0000259" key="4">
    <source>
        <dbReference type="PROSITE" id="PS01124"/>
    </source>
</evidence>
<name>A0ABT3KPR2_9BURK</name>
<protein>
    <submittedName>
        <fullName evidence="5">AraC family transcriptional regulator</fullName>
    </submittedName>
</protein>
<sequence>MPQALPRQTRPELEHDCSRSTELGYESPETAGFIRCLAHGFPTPLARWHYHDEYELHLITSTSGKVFVGDWIGQFQPGQLVLTGPRLPHNWISMDLPEGGVAERDLVIQFQHAPILASSQFIPELRELLPLLERARHGIEFFGLHAQAVQHWQRIKACQGLARLAAFCGFMSDLLRCTDYRLLSNTQLQSADSDTQLEQINAIVSRITDHLADPLPAAALAQELGMSQSRFSRFFRRATGNTFTNFVNLVRVNRACQLLLETERYITHIAYDVGYNNMANFNRRFLDTKGMTPSEYRRQGAGRFGTG</sequence>
<dbReference type="PRINTS" id="PR00032">
    <property type="entry name" value="HTHARAC"/>
</dbReference>
<evidence type="ECO:0000313" key="6">
    <source>
        <dbReference type="Proteomes" id="UP001208935"/>
    </source>
</evidence>
<dbReference type="InterPro" id="IPR018060">
    <property type="entry name" value="HTH_AraC"/>
</dbReference>
<keyword evidence="2" id="KW-0238">DNA-binding</keyword>
<gene>
    <name evidence="5" type="ORF">D5039_03650</name>
</gene>
<dbReference type="Gene3D" id="1.10.10.60">
    <property type="entry name" value="Homeodomain-like"/>
    <property type="match status" value="2"/>
</dbReference>
<dbReference type="GeneID" id="77321986"/>
<dbReference type="Proteomes" id="UP001208935">
    <property type="component" value="Unassembled WGS sequence"/>
</dbReference>
<dbReference type="SMART" id="SM00342">
    <property type="entry name" value="HTH_ARAC"/>
    <property type="match status" value="1"/>
</dbReference>
<dbReference type="PANTHER" id="PTHR43280:SF27">
    <property type="entry name" value="TRANSCRIPTIONAL REGULATOR MTLR"/>
    <property type="match status" value="1"/>
</dbReference>
<keyword evidence="6" id="KW-1185">Reference proteome</keyword>
<evidence type="ECO:0000256" key="1">
    <source>
        <dbReference type="ARBA" id="ARBA00023015"/>
    </source>
</evidence>
<dbReference type="EMBL" id="QZCW01000001">
    <property type="protein sequence ID" value="MCW5320306.1"/>
    <property type="molecule type" value="Genomic_DNA"/>
</dbReference>
<comment type="caution">
    <text evidence="5">The sequence shown here is derived from an EMBL/GenBank/DDBJ whole genome shotgun (WGS) entry which is preliminary data.</text>
</comment>
<dbReference type="SUPFAM" id="SSF46689">
    <property type="entry name" value="Homeodomain-like"/>
    <property type="match status" value="2"/>
</dbReference>
<reference evidence="6" key="1">
    <citation type="submission" date="2023-07" db="EMBL/GenBank/DDBJ databases">
        <title>Verminephrobacter genomes.</title>
        <authorList>
            <person name="Lund M.B."/>
        </authorList>
    </citation>
    <scope>NUCLEOTIDE SEQUENCE [LARGE SCALE GENOMIC DNA]</scope>
    <source>
        <strain evidence="6">AtM5-05</strain>
    </source>
</reference>
<dbReference type="InterPro" id="IPR020449">
    <property type="entry name" value="Tscrpt_reg_AraC-type_HTH"/>
</dbReference>
<proteinExistence type="predicted"/>